<keyword evidence="9" id="KW-1185">Reference proteome</keyword>
<comment type="catalytic activity">
    <reaction evidence="5">
        <text>Hydrolysis of terminal, non-reducing alpha-D-galactose residues in alpha-D-galactosides, including galactose oligosaccharides, galactomannans and galactolipids.</text>
        <dbReference type="EC" id="3.2.1.22"/>
    </reaction>
</comment>
<keyword evidence="4 5" id="KW-0326">Glycosidase</keyword>
<dbReference type="InterPro" id="IPR013785">
    <property type="entry name" value="Aldolase_TIM"/>
</dbReference>
<evidence type="ECO:0000256" key="6">
    <source>
        <dbReference type="SAM" id="SignalP"/>
    </source>
</evidence>
<evidence type="ECO:0000256" key="5">
    <source>
        <dbReference type="RuleBase" id="RU361168"/>
    </source>
</evidence>
<organism evidence="8 9">
    <name type="scientific">Edaphobacter aggregans</name>
    <dbReference type="NCBI Taxonomy" id="570835"/>
    <lineage>
        <taxon>Bacteria</taxon>
        <taxon>Pseudomonadati</taxon>
        <taxon>Acidobacteriota</taxon>
        <taxon>Terriglobia</taxon>
        <taxon>Terriglobales</taxon>
        <taxon>Acidobacteriaceae</taxon>
        <taxon>Edaphobacter</taxon>
    </lineage>
</organism>
<sequence length="393" mass="43190">MRIFTVLSTTVLLCGVAAFGQTKLAATPPMGWNSWNHFAGRVTDADVRSAADMMVSTGMRDAGYVYVNVDDTWQGERDAQGVLHPNKRFPDMKALGDYIHSKGLKFGIYSSPGAKTCGKYAGSLDHEAQDAKMYADWGVDFLKYDLCSFEDNMKKVQAEHPDDPEAANKLMIAAYRKMGDALKATGRPILYSLCQYGVAQPWTWGPGLGANMWRTTDDIDDTYGRMIAIGFSQAGLAKYAGPGHWNDPDMLEVGNGGMTTDEYKTHMSLWVILAAPLLAGNDLSKMSEVDKNILMNKDAIAIDQDVLGRQGDRLFQSGDLDVWTKPLSGGRVAVGMFNRSWSNREVTVDLAQIGFKDGANVRDVWKGKDLGRRTGVVRDWLPKHGATLLIVGK</sequence>
<dbReference type="CDD" id="cd14792">
    <property type="entry name" value="GH27"/>
    <property type="match status" value="1"/>
</dbReference>
<dbReference type="Proteomes" id="UP000269669">
    <property type="component" value="Unassembled WGS sequence"/>
</dbReference>
<accession>A0A3R9NUP6</accession>
<dbReference type="InterPro" id="IPR041233">
    <property type="entry name" value="Melibiase_C"/>
</dbReference>
<dbReference type="EC" id="3.2.1.22" evidence="5"/>
<comment type="similarity">
    <text evidence="1 5">Belongs to the glycosyl hydrolase 27 family.</text>
</comment>
<gene>
    <name evidence="8" type="ORF">EDE15_2757</name>
</gene>
<dbReference type="SUPFAM" id="SSF51445">
    <property type="entry name" value="(Trans)glycosidases"/>
    <property type="match status" value="1"/>
</dbReference>
<evidence type="ECO:0000256" key="4">
    <source>
        <dbReference type="ARBA" id="ARBA00023295"/>
    </source>
</evidence>
<dbReference type="EMBL" id="RSDW01000001">
    <property type="protein sequence ID" value="RSL17227.1"/>
    <property type="molecule type" value="Genomic_DNA"/>
</dbReference>
<dbReference type="AlphaFoldDB" id="A0A3R9NUP6"/>
<proteinExistence type="inferred from homology"/>
<dbReference type="PANTHER" id="PTHR11452:SF75">
    <property type="entry name" value="ALPHA-GALACTOSIDASE MEL1"/>
    <property type="match status" value="1"/>
</dbReference>
<dbReference type="InterPro" id="IPR000111">
    <property type="entry name" value="Glyco_hydro_27/36_CS"/>
</dbReference>
<protein>
    <recommendedName>
        <fullName evidence="5">Alpha-galactosidase</fullName>
        <ecNumber evidence="5">3.2.1.22</ecNumber>
    </recommendedName>
    <alternativeName>
        <fullName evidence="5">Melibiase</fullName>
    </alternativeName>
</protein>
<reference evidence="8 9" key="1">
    <citation type="submission" date="2018-12" db="EMBL/GenBank/DDBJ databases">
        <title>Sequencing of bacterial isolates from soil warming experiment in Harvard Forest, Massachusetts, USA.</title>
        <authorList>
            <person name="Deangelis K."/>
        </authorList>
    </citation>
    <scope>NUCLEOTIDE SEQUENCE [LARGE SCALE GENOMIC DNA]</scope>
    <source>
        <strain evidence="8 9">EB153</strain>
    </source>
</reference>
<evidence type="ECO:0000256" key="3">
    <source>
        <dbReference type="ARBA" id="ARBA00022801"/>
    </source>
</evidence>
<dbReference type="Pfam" id="PF17801">
    <property type="entry name" value="Melibiase_C"/>
    <property type="match status" value="1"/>
</dbReference>
<dbReference type="InterPro" id="IPR013780">
    <property type="entry name" value="Glyco_hydro_b"/>
</dbReference>
<dbReference type="RefSeq" id="WP_125485742.1">
    <property type="nucleotide sequence ID" value="NZ_RSDW01000001.1"/>
</dbReference>
<evidence type="ECO:0000259" key="7">
    <source>
        <dbReference type="Pfam" id="PF17801"/>
    </source>
</evidence>
<feature type="domain" description="Alpha galactosidase C-terminal" evidence="7">
    <location>
        <begin position="318"/>
        <end position="390"/>
    </location>
</feature>
<dbReference type="GO" id="GO:0004557">
    <property type="term" value="F:alpha-galactosidase activity"/>
    <property type="evidence" value="ECO:0007669"/>
    <property type="project" value="UniProtKB-EC"/>
</dbReference>
<dbReference type="Pfam" id="PF16499">
    <property type="entry name" value="Melibiase_2"/>
    <property type="match status" value="1"/>
</dbReference>
<dbReference type="PROSITE" id="PS00512">
    <property type="entry name" value="ALPHA_GALACTOSIDASE"/>
    <property type="match status" value="1"/>
</dbReference>
<evidence type="ECO:0000313" key="8">
    <source>
        <dbReference type="EMBL" id="RSL17227.1"/>
    </source>
</evidence>
<keyword evidence="5" id="KW-1015">Disulfide bond</keyword>
<dbReference type="OrthoDB" id="9807519at2"/>
<dbReference type="FunFam" id="3.20.20.70:FF:000197">
    <property type="entry name" value="Alpha-galactosidase"/>
    <property type="match status" value="1"/>
</dbReference>
<dbReference type="Gene3D" id="3.20.20.70">
    <property type="entry name" value="Aldolase class I"/>
    <property type="match status" value="1"/>
</dbReference>
<dbReference type="InterPro" id="IPR002241">
    <property type="entry name" value="Glyco_hydro_27"/>
</dbReference>
<name>A0A3R9NUP6_9BACT</name>
<dbReference type="PRINTS" id="PR00740">
    <property type="entry name" value="GLHYDRLASE27"/>
</dbReference>
<dbReference type="GO" id="GO:0005975">
    <property type="term" value="P:carbohydrate metabolic process"/>
    <property type="evidence" value="ECO:0007669"/>
    <property type="project" value="InterPro"/>
</dbReference>
<evidence type="ECO:0000256" key="2">
    <source>
        <dbReference type="ARBA" id="ARBA00022729"/>
    </source>
</evidence>
<evidence type="ECO:0000256" key="1">
    <source>
        <dbReference type="ARBA" id="ARBA00009743"/>
    </source>
</evidence>
<feature type="signal peptide" evidence="6">
    <location>
        <begin position="1"/>
        <end position="25"/>
    </location>
</feature>
<dbReference type="PANTHER" id="PTHR11452">
    <property type="entry name" value="ALPHA-GALACTOSIDASE/ALPHA-N-ACETYLGALACTOSAMINIDASE"/>
    <property type="match status" value="1"/>
</dbReference>
<dbReference type="SUPFAM" id="SSF51011">
    <property type="entry name" value="Glycosyl hydrolase domain"/>
    <property type="match status" value="1"/>
</dbReference>
<dbReference type="Gene3D" id="2.60.40.1180">
    <property type="entry name" value="Golgi alpha-mannosidase II"/>
    <property type="match status" value="1"/>
</dbReference>
<keyword evidence="2 6" id="KW-0732">Signal</keyword>
<comment type="caution">
    <text evidence="8">The sequence shown here is derived from an EMBL/GenBank/DDBJ whole genome shotgun (WGS) entry which is preliminary data.</text>
</comment>
<dbReference type="InterPro" id="IPR017853">
    <property type="entry name" value="GH"/>
</dbReference>
<keyword evidence="3 5" id="KW-0378">Hydrolase</keyword>
<feature type="chain" id="PRO_5018741705" description="Alpha-galactosidase" evidence="6">
    <location>
        <begin position="26"/>
        <end position="393"/>
    </location>
</feature>
<evidence type="ECO:0000313" key="9">
    <source>
        <dbReference type="Proteomes" id="UP000269669"/>
    </source>
</evidence>